<organism evidence="3 4">
    <name type="scientific">Eutypa lata (strain UCR-EL1)</name>
    <name type="common">Grapevine dieback disease fungus</name>
    <name type="synonym">Eutypa armeniacae</name>
    <dbReference type="NCBI Taxonomy" id="1287681"/>
    <lineage>
        <taxon>Eukaryota</taxon>
        <taxon>Fungi</taxon>
        <taxon>Dikarya</taxon>
        <taxon>Ascomycota</taxon>
        <taxon>Pezizomycotina</taxon>
        <taxon>Sordariomycetes</taxon>
        <taxon>Xylariomycetidae</taxon>
        <taxon>Xylariales</taxon>
        <taxon>Diatrypaceae</taxon>
        <taxon>Eutypa</taxon>
    </lineage>
</organism>
<feature type="region of interest" description="Disordered" evidence="1">
    <location>
        <begin position="1"/>
        <end position="41"/>
    </location>
</feature>
<dbReference type="KEGG" id="ela:UCREL1_3218"/>
<protein>
    <submittedName>
        <fullName evidence="3">Putative spg20 protein</fullName>
    </submittedName>
</protein>
<reference evidence="4" key="1">
    <citation type="journal article" date="2013" name="Genome Announc.">
        <title>Draft genome sequence of the grapevine dieback fungus Eutypa lata UCR-EL1.</title>
        <authorList>
            <person name="Blanco-Ulate B."/>
            <person name="Rolshausen P.E."/>
            <person name="Cantu D."/>
        </authorList>
    </citation>
    <scope>NUCLEOTIDE SEQUENCE [LARGE SCALE GENOMIC DNA]</scope>
    <source>
        <strain evidence="4">UCR-EL1</strain>
    </source>
</reference>
<feature type="region of interest" description="Disordered" evidence="1">
    <location>
        <begin position="322"/>
        <end position="349"/>
    </location>
</feature>
<dbReference type="PANTHER" id="PTHR21068">
    <property type="entry name" value="SPARTIN"/>
    <property type="match status" value="1"/>
</dbReference>
<dbReference type="Pfam" id="PF06911">
    <property type="entry name" value="Senescence"/>
    <property type="match status" value="1"/>
</dbReference>
<dbReference type="PANTHER" id="PTHR21068:SF43">
    <property type="entry name" value="SPARTIN"/>
    <property type="match status" value="1"/>
</dbReference>
<sequence length="349" mass="36598">MSKSKLAAEEQLPAYNPADYKPGEAYVKGSHSSHHGGQIVLVDEEDGRVLGELSEGYDVVETGVKPGSKDPVEITLPAEGEPNKLEVVPASPESFEIELHPAYQKSFIVSKATYASRLIVTTSDIVSKAMQSGSETFVKNAKPVNKPVTFKPATHDRVRKIGKFSGDVAGLSAKTVGQVTKVAQNLGATLAGKGNKDRAGKKGYGPDGQPIENFKPGLLNKSMMAFTTVADGIEHAARNLMTSATASTTSMVSHKWGDEAGQLSEHLGGSAKNVGLVYIDVTGVSRRAIIKAVGKGMVIGKVKGGGEIIVGDDTSATQLQDLDNPNNSNPNLLKDTASISGASTKTAKK</sequence>
<keyword evidence="4" id="KW-1185">Reference proteome</keyword>
<dbReference type="STRING" id="1287681.M7TSW6"/>
<dbReference type="eggNOG" id="KOG2709">
    <property type="taxonomic scope" value="Eukaryota"/>
</dbReference>
<dbReference type="GO" id="GO:0005886">
    <property type="term" value="C:plasma membrane"/>
    <property type="evidence" value="ECO:0007669"/>
    <property type="project" value="TreeGrafter"/>
</dbReference>
<evidence type="ECO:0000259" key="2">
    <source>
        <dbReference type="Pfam" id="PF06911"/>
    </source>
</evidence>
<dbReference type="Proteomes" id="UP000012174">
    <property type="component" value="Unassembled WGS sequence"/>
</dbReference>
<gene>
    <name evidence="3" type="ORF">UCREL1_3218</name>
</gene>
<dbReference type="GO" id="GO:0051301">
    <property type="term" value="P:cell division"/>
    <property type="evidence" value="ECO:0007669"/>
    <property type="project" value="TreeGrafter"/>
</dbReference>
<dbReference type="HOGENOM" id="CLU_023639_0_0_1"/>
<evidence type="ECO:0000313" key="4">
    <source>
        <dbReference type="Proteomes" id="UP000012174"/>
    </source>
</evidence>
<evidence type="ECO:0000256" key="1">
    <source>
        <dbReference type="SAM" id="MobiDB-lite"/>
    </source>
</evidence>
<dbReference type="InterPro" id="IPR009686">
    <property type="entry name" value="Senescence/spartin_C"/>
</dbReference>
<name>M7TSW6_EUTLA</name>
<accession>M7TSW6</accession>
<dbReference type="AlphaFoldDB" id="M7TSW6"/>
<feature type="compositionally biased region" description="Polar residues" evidence="1">
    <location>
        <begin position="337"/>
        <end position="349"/>
    </location>
</feature>
<dbReference type="InterPro" id="IPR045036">
    <property type="entry name" value="Spartin-like"/>
</dbReference>
<dbReference type="EMBL" id="KB706023">
    <property type="protein sequence ID" value="EMR69755.1"/>
    <property type="molecule type" value="Genomic_DNA"/>
</dbReference>
<feature type="compositionally biased region" description="Low complexity" evidence="1">
    <location>
        <begin position="322"/>
        <end position="333"/>
    </location>
</feature>
<evidence type="ECO:0000313" key="3">
    <source>
        <dbReference type="EMBL" id="EMR69755.1"/>
    </source>
</evidence>
<proteinExistence type="predicted"/>
<dbReference type="OrthoDB" id="20821at2759"/>
<feature type="domain" description="Senescence" evidence="2">
    <location>
        <begin position="106"/>
        <end position="295"/>
    </location>
</feature>